<dbReference type="Pfam" id="PF10707">
    <property type="entry name" value="YrbL-PhoP_reg"/>
    <property type="match status" value="1"/>
</dbReference>
<organism evidence="1 2">
    <name type="scientific">Luteibacter sahnii</name>
    <dbReference type="NCBI Taxonomy" id="3021977"/>
    <lineage>
        <taxon>Bacteria</taxon>
        <taxon>Pseudomonadati</taxon>
        <taxon>Pseudomonadota</taxon>
        <taxon>Gammaproteobacteria</taxon>
        <taxon>Lysobacterales</taxon>
        <taxon>Rhodanobacteraceae</taxon>
        <taxon>Luteibacter</taxon>
    </lineage>
</organism>
<evidence type="ECO:0000313" key="1">
    <source>
        <dbReference type="EMBL" id="MDF4026514.1"/>
    </source>
</evidence>
<accession>A0ABT6BEM7</accession>
<gene>
    <name evidence="1" type="ORF">P3W24_16200</name>
</gene>
<dbReference type="InterPro" id="IPR019647">
    <property type="entry name" value="PhoP_reg_network_YrbL"/>
</dbReference>
<comment type="caution">
    <text evidence="1">The sequence shown here is derived from an EMBL/GenBank/DDBJ whole genome shotgun (WGS) entry which is preliminary data.</text>
</comment>
<protein>
    <submittedName>
        <fullName evidence="1">YrbL family protein</fullName>
    </submittedName>
</protein>
<reference evidence="1 2" key="1">
    <citation type="journal article" date="2024" name="Curr. Microbiol.">
        <title>Luteibacter sahnii sp. nov., A Novel Yellow-Colored Xanthomonadin Pigment Producing Probiotic Bacterium from Healthy Rice Seed Microbiome.</title>
        <authorList>
            <person name="Jaiswal G."/>
            <person name="Rana R."/>
            <person name="Nayak P.K."/>
            <person name="Chouhan R."/>
            <person name="Gandhi S.G."/>
            <person name="Patel H.K."/>
            <person name="Patil P.B."/>
        </authorList>
    </citation>
    <scope>NUCLEOTIDE SEQUENCE [LARGE SCALE GENOMIC DNA]</scope>
    <source>
        <strain evidence="1 2">PPL201</strain>
    </source>
</reference>
<name>A0ABT6BEM7_9GAMM</name>
<sequence length="222" mass="24786">MIISLQGAAPIAVGHRRHVYQHPDDPGLLIKVMRADNRPRHWYHALWYRRLARTGPYATYMREFTECLASRRYAKEPSPLVRIVGLVDTDIGLGLVAERVAGRDGDLAPSLAAMVREQGMTPAIASLINRLFDEVLRHYVIVSDLRAENVVHGTDSAGGPRLVIVDGFGPTNRLPLNGVSRRYDVRRTRRQFDRLRVQLAQLARQRDPLAVTAPAPSASRAG</sequence>
<dbReference type="EMBL" id="JARJJS010000005">
    <property type="protein sequence ID" value="MDF4026514.1"/>
    <property type="molecule type" value="Genomic_DNA"/>
</dbReference>
<proteinExistence type="predicted"/>
<dbReference type="Proteomes" id="UP001528850">
    <property type="component" value="Unassembled WGS sequence"/>
</dbReference>
<keyword evidence="2" id="KW-1185">Reference proteome</keyword>
<evidence type="ECO:0000313" key="2">
    <source>
        <dbReference type="Proteomes" id="UP001528850"/>
    </source>
</evidence>